<evidence type="ECO:0000313" key="3">
    <source>
        <dbReference type="Proteomes" id="UP000523821"/>
    </source>
</evidence>
<gene>
    <name evidence="2" type="ORF">GGQ63_002163</name>
</gene>
<dbReference type="Gene3D" id="3.40.50.1980">
    <property type="entry name" value="Nitrogenase molybdenum iron protein domain"/>
    <property type="match status" value="2"/>
</dbReference>
<protein>
    <submittedName>
        <fullName evidence="2">Iron complex transport system substrate-binding protein</fullName>
    </submittedName>
</protein>
<organism evidence="2 3">
    <name type="scientific">Prosthecomicrobium pneumaticum</name>
    <dbReference type="NCBI Taxonomy" id="81895"/>
    <lineage>
        <taxon>Bacteria</taxon>
        <taxon>Pseudomonadati</taxon>
        <taxon>Pseudomonadota</taxon>
        <taxon>Alphaproteobacteria</taxon>
        <taxon>Hyphomicrobiales</taxon>
        <taxon>Kaistiaceae</taxon>
        <taxon>Prosthecomicrobium</taxon>
    </lineage>
</organism>
<dbReference type="EMBL" id="JACHOO010000004">
    <property type="protein sequence ID" value="MBB5753097.1"/>
    <property type="molecule type" value="Genomic_DNA"/>
</dbReference>
<name>A0A7W9L1Z7_9HYPH</name>
<dbReference type="PANTHER" id="PTHR30535">
    <property type="entry name" value="VITAMIN B12-BINDING PROTEIN"/>
    <property type="match status" value="1"/>
</dbReference>
<evidence type="ECO:0000259" key="1">
    <source>
        <dbReference type="PROSITE" id="PS50983"/>
    </source>
</evidence>
<dbReference type="PROSITE" id="PS50983">
    <property type="entry name" value="FE_B12_PBP"/>
    <property type="match status" value="1"/>
</dbReference>
<reference evidence="2 3" key="1">
    <citation type="submission" date="2020-08" db="EMBL/GenBank/DDBJ databases">
        <title>Genomic Encyclopedia of Type Strains, Phase IV (KMG-IV): sequencing the most valuable type-strain genomes for metagenomic binning, comparative biology and taxonomic classification.</title>
        <authorList>
            <person name="Goeker M."/>
        </authorList>
    </citation>
    <scope>NUCLEOTIDE SEQUENCE [LARGE SCALE GENOMIC DNA]</scope>
    <source>
        <strain evidence="2 3">DSM 16268</strain>
    </source>
</reference>
<dbReference type="PANTHER" id="PTHR30535:SF4">
    <property type="entry name" value="HEMIN-BINDING PERIPLASMIC PROTEIN HMUT"/>
    <property type="match status" value="1"/>
</dbReference>
<proteinExistence type="predicted"/>
<dbReference type="SUPFAM" id="SSF53807">
    <property type="entry name" value="Helical backbone' metal receptor"/>
    <property type="match status" value="1"/>
</dbReference>
<dbReference type="RefSeq" id="WP_183855592.1">
    <property type="nucleotide sequence ID" value="NZ_JACHOO010000004.1"/>
</dbReference>
<dbReference type="Pfam" id="PF01497">
    <property type="entry name" value="Peripla_BP_2"/>
    <property type="match status" value="1"/>
</dbReference>
<comment type="caution">
    <text evidence="2">The sequence shown here is derived from an EMBL/GenBank/DDBJ whole genome shotgun (WGS) entry which is preliminary data.</text>
</comment>
<sequence>MNAAPLPRPTLRPPPAFLGRRGQILLGALVAVAMTLVSLVDVVAAERTIVDASGRSVTVGDARRIVTIGGDVTETVYALGAADRVVARDQTSVYPPAVFEKPDVGYMRALSAEGVLSVAPDLILAAEGAGPEATLDILKSAAVPIVFVPKGETPAGAAAKIRLIAAALGLEEKGAALAGSVEADFEAVEAAIAKLPPESRKRVVFLLSFQGGKPLAAGSGTAADAMIGLAGGVNPLHEIAGYRPAAEEAIAAAAPDVVLMMTRGAEDAPKAEEIFAAPAFAATPAARSQALIVMDAALLNFGPRAAAAARDLAHRLYPDLALPTLAAGR</sequence>
<dbReference type="InterPro" id="IPR050902">
    <property type="entry name" value="ABC_Transporter_SBP"/>
</dbReference>
<dbReference type="InterPro" id="IPR002491">
    <property type="entry name" value="ABC_transptr_periplasmic_BD"/>
</dbReference>
<evidence type="ECO:0000313" key="2">
    <source>
        <dbReference type="EMBL" id="MBB5753097.1"/>
    </source>
</evidence>
<dbReference type="Proteomes" id="UP000523821">
    <property type="component" value="Unassembled WGS sequence"/>
</dbReference>
<accession>A0A7W9L1Z7</accession>
<feature type="domain" description="Fe/B12 periplasmic-binding" evidence="1">
    <location>
        <begin position="64"/>
        <end position="320"/>
    </location>
</feature>
<dbReference type="AlphaFoldDB" id="A0A7W9L1Z7"/>
<keyword evidence="3" id="KW-1185">Reference proteome</keyword>